<comment type="caution">
    <text evidence="1">The sequence shown here is derived from an EMBL/GenBank/DDBJ whole genome shotgun (WGS) entry which is preliminary data.</text>
</comment>
<dbReference type="EMBL" id="BJVS01000002">
    <property type="protein sequence ID" value="GEL52732.1"/>
    <property type="molecule type" value="Genomic_DNA"/>
</dbReference>
<dbReference type="GeneID" id="78225179"/>
<evidence type="ECO:0000313" key="1">
    <source>
        <dbReference type="EMBL" id="GEL52732.1"/>
    </source>
</evidence>
<dbReference type="RefSeq" id="WP_062163675.1">
    <property type="nucleotide sequence ID" value="NZ_AP014690.1"/>
</dbReference>
<organism evidence="1 2">
    <name type="scientific">Asaia bogorensis NBRC 16594</name>
    <dbReference type="NCBI Taxonomy" id="1231624"/>
    <lineage>
        <taxon>Bacteria</taxon>
        <taxon>Pseudomonadati</taxon>
        <taxon>Pseudomonadota</taxon>
        <taxon>Alphaproteobacteria</taxon>
        <taxon>Acetobacterales</taxon>
        <taxon>Acetobacteraceae</taxon>
        <taxon>Asaia</taxon>
    </lineage>
</organism>
<reference evidence="1 2" key="1">
    <citation type="submission" date="2019-07" db="EMBL/GenBank/DDBJ databases">
        <title>Whole genome shotgun sequence of Asaia bogorensis NBRC 16594.</title>
        <authorList>
            <person name="Hosoyama A."/>
            <person name="Uohara A."/>
            <person name="Ohji S."/>
            <person name="Ichikawa N."/>
        </authorList>
    </citation>
    <scope>NUCLEOTIDE SEQUENCE [LARGE SCALE GENOMIC DNA]</scope>
    <source>
        <strain evidence="1 2">NBRC 16594</strain>
    </source>
</reference>
<dbReference type="Proteomes" id="UP000321287">
    <property type="component" value="Unassembled WGS sequence"/>
</dbReference>
<name>A0AAN4R193_9PROT</name>
<proteinExistence type="predicted"/>
<evidence type="ECO:0000313" key="2">
    <source>
        <dbReference type="Proteomes" id="UP000321287"/>
    </source>
</evidence>
<evidence type="ECO:0008006" key="3">
    <source>
        <dbReference type="Google" id="ProtNLM"/>
    </source>
</evidence>
<gene>
    <name evidence="1" type="ORF">ABO01nite_07390</name>
</gene>
<dbReference type="AlphaFoldDB" id="A0AAN4R193"/>
<protein>
    <recommendedName>
        <fullName evidence="3">Phage protein</fullName>
    </recommendedName>
</protein>
<dbReference type="KEGG" id="abg:Asbog_00069"/>
<accession>A0AAN4R193</accession>
<sequence>MSGALFHLVEIDMERVVDVTFVRGLGTAAAGTITQLPFRISIIDTLRLSDAGYVDEASRPYPPWLTDAFAIDRRLDLSPASPSVRESWGAITIANPDGRFDALIRERVIDRMPVRIQAGFKSRDSVRQIDLDPVSGALMPMFTGLGSSWQSDRLNVQIPLREVSGWLDEVIMPVGSYAGSGRFGGDANVKGRSMPRLRGTALNLTPVLIDAVNLVYQISDGPGVVTALYEGGFAGGIAYAGAVGDLYGVAPVPGTWQMQSSSGGLFIRLGTKPVYAITVDATGDFPSGAAPRTVLPLLRQMLIEDLTMPAQWLAGSWEDARQAGWYWDGSQTVTGRQIVNTWLSGLGIRLVPSHEGTLTPLRLQIPGGTPTRVLTADQVTALSGIALDSGLAPPPYRWRIGYAHNQTVQQGGNALHPRITVGRQSYVLQEDRVATWYLPSIKLRYRQPGDLPVIPTVLLDEDDAQNAANSHGDLWGTERHLWAVTLPRSVAGGIDLGQALRLDLPAPGLRGGVTGLVIGEQIRSAEAIITLTVLV</sequence>
<keyword evidence="2" id="KW-1185">Reference proteome</keyword>